<feature type="region of interest" description="Disordered" evidence="1">
    <location>
        <begin position="1"/>
        <end position="29"/>
    </location>
</feature>
<gene>
    <name evidence="2" type="ORF">CRG98_028835</name>
</gene>
<comment type="caution">
    <text evidence="2">The sequence shown here is derived from an EMBL/GenBank/DDBJ whole genome shotgun (WGS) entry which is preliminary data.</text>
</comment>
<reference evidence="2 3" key="1">
    <citation type="submission" date="2017-11" db="EMBL/GenBank/DDBJ databases">
        <title>De-novo sequencing of pomegranate (Punica granatum L.) genome.</title>
        <authorList>
            <person name="Akparov Z."/>
            <person name="Amiraslanov A."/>
            <person name="Hajiyeva S."/>
            <person name="Abbasov M."/>
            <person name="Kaur K."/>
            <person name="Hamwieh A."/>
            <person name="Solovyev V."/>
            <person name="Salamov A."/>
            <person name="Braich B."/>
            <person name="Kosarev P."/>
            <person name="Mahmoud A."/>
            <person name="Hajiyev E."/>
            <person name="Babayeva S."/>
            <person name="Izzatullayeva V."/>
            <person name="Mammadov A."/>
            <person name="Mammadov A."/>
            <person name="Sharifova S."/>
            <person name="Ojaghi J."/>
            <person name="Eynullazada K."/>
            <person name="Bayramov B."/>
            <person name="Abdulazimova A."/>
            <person name="Shahmuradov I."/>
        </authorList>
    </citation>
    <scope>NUCLEOTIDE SEQUENCE [LARGE SCALE GENOMIC DNA]</scope>
    <source>
        <strain evidence="3">cv. AG2017</strain>
        <tissue evidence="2">Leaf</tissue>
    </source>
</reference>
<name>A0A2I0J3H5_PUNGR</name>
<evidence type="ECO:0000313" key="2">
    <source>
        <dbReference type="EMBL" id="PKI50771.1"/>
    </source>
</evidence>
<protein>
    <submittedName>
        <fullName evidence="2">Uncharacterized protein</fullName>
    </submittedName>
</protein>
<organism evidence="2 3">
    <name type="scientific">Punica granatum</name>
    <name type="common">Pomegranate</name>
    <dbReference type="NCBI Taxonomy" id="22663"/>
    <lineage>
        <taxon>Eukaryota</taxon>
        <taxon>Viridiplantae</taxon>
        <taxon>Streptophyta</taxon>
        <taxon>Embryophyta</taxon>
        <taxon>Tracheophyta</taxon>
        <taxon>Spermatophyta</taxon>
        <taxon>Magnoliopsida</taxon>
        <taxon>eudicotyledons</taxon>
        <taxon>Gunneridae</taxon>
        <taxon>Pentapetalae</taxon>
        <taxon>rosids</taxon>
        <taxon>malvids</taxon>
        <taxon>Myrtales</taxon>
        <taxon>Lythraceae</taxon>
        <taxon>Punica</taxon>
    </lineage>
</organism>
<keyword evidence="3" id="KW-1185">Reference proteome</keyword>
<dbReference type="EMBL" id="PGOL01002082">
    <property type="protein sequence ID" value="PKI50771.1"/>
    <property type="molecule type" value="Genomic_DNA"/>
</dbReference>
<feature type="compositionally biased region" description="Basic and acidic residues" evidence="1">
    <location>
        <begin position="1"/>
        <end position="12"/>
    </location>
</feature>
<accession>A0A2I0J3H5</accession>
<evidence type="ECO:0000256" key="1">
    <source>
        <dbReference type="SAM" id="MobiDB-lite"/>
    </source>
</evidence>
<dbReference type="AlphaFoldDB" id="A0A2I0J3H5"/>
<sequence>MEESLRRLEDRQLTSPEPTEEINVGMEEEPRTLKIGTSLNPTQRAWMIDFLTRYQEVFAWSYADMPGLDPLIVKHFLLLDTEKFPPKRQQLCQHPILAHRLPTRESPTKTRVTIHHPMIRGEYAGTET</sequence>
<proteinExistence type="predicted"/>
<evidence type="ECO:0000313" key="3">
    <source>
        <dbReference type="Proteomes" id="UP000233551"/>
    </source>
</evidence>
<dbReference type="Proteomes" id="UP000233551">
    <property type="component" value="Unassembled WGS sequence"/>
</dbReference>